<dbReference type="PANTHER" id="PTHR30570">
    <property type="entry name" value="PERIPLASMIC PHOSPHATE BINDING COMPONENT OF PHOSPHATE ABC TRANSPORTER"/>
    <property type="match status" value="1"/>
</dbReference>
<dbReference type="InterPro" id="IPR024370">
    <property type="entry name" value="PBP_domain"/>
</dbReference>
<dbReference type="Pfam" id="PF12849">
    <property type="entry name" value="PBP_like_2"/>
    <property type="match status" value="1"/>
</dbReference>
<dbReference type="CDD" id="cd13653">
    <property type="entry name" value="PBP2_phosphate_like_1"/>
    <property type="match status" value="1"/>
</dbReference>
<evidence type="ECO:0000313" key="3">
    <source>
        <dbReference type="EMBL" id="CAA9434065.1"/>
    </source>
</evidence>
<feature type="domain" description="PBP" evidence="2">
    <location>
        <begin position="5"/>
        <end position="214"/>
    </location>
</feature>
<gene>
    <name evidence="3" type="ORF">AVDCRST_MAG64-3700</name>
</gene>
<accession>A0A6J4Q7L4</accession>
<organism evidence="3">
    <name type="scientific">uncultured Phycisphaerae bacterium</name>
    <dbReference type="NCBI Taxonomy" id="904963"/>
    <lineage>
        <taxon>Bacteria</taxon>
        <taxon>Pseudomonadati</taxon>
        <taxon>Planctomycetota</taxon>
        <taxon>Phycisphaerae</taxon>
        <taxon>environmental samples</taxon>
    </lineage>
</organism>
<dbReference type="InterPro" id="IPR050811">
    <property type="entry name" value="Phosphate_ABC_transporter"/>
</dbReference>
<reference evidence="3" key="1">
    <citation type="submission" date="2020-02" db="EMBL/GenBank/DDBJ databases">
        <authorList>
            <person name="Meier V. D."/>
        </authorList>
    </citation>
    <scope>NUCLEOTIDE SEQUENCE</scope>
    <source>
        <strain evidence="3">AVDCRST_MAG64</strain>
    </source>
</reference>
<dbReference type="PANTHER" id="PTHR30570:SF1">
    <property type="entry name" value="PHOSPHATE-BINDING PROTEIN PSTS"/>
    <property type="match status" value="1"/>
</dbReference>
<evidence type="ECO:0000256" key="1">
    <source>
        <dbReference type="ARBA" id="ARBA00022729"/>
    </source>
</evidence>
<dbReference type="AlphaFoldDB" id="A0A6J4Q7L4"/>
<evidence type="ECO:0000259" key="2">
    <source>
        <dbReference type="Pfam" id="PF12849"/>
    </source>
</evidence>
<keyword evidence="1" id="KW-0732">Signal</keyword>
<dbReference type="Gene3D" id="3.40.190.10">
    <property type="entry name" value="Periplasmic binding protein-like II"/>
    <property type="match status" value="2"/>
</dbReference>
<protein>
    <submittedName>
        <fullName evidence="3">Phosphate ABC transporter, periplasmic phosphate-binding protein PstS</fullName>
    </submittedName>
</protein>
<dbReference type="SUPFAM" id="SSF53850">
    <property type="entry name" value="Periplasmic binding protein-like II"/>
    <property type="match status" value="1"/>
</dbReference>
<dbReference type="EMBL" id="CADCUQ010000849">
    <property type="protein sequence ID" value="CAA9434065.1"/>
    <property type="molecule type" value="Genomic_DNA"/>
</dbReference>
<sequence length="234" mass="25254">MNIQVDTQGGSAGGISMLGDGLVQIGMTSKPLSDDDRKKYPNVKFNPVHVGEDAVALIVSKDVWDGGVRTLDKEQAKGIYEGKVTNWKELGGPDQRIAFFNKEPGRGTWEVFVHWVYGNPKSAPAVSFPEVGGNEETRNKVASTPGGLSQLSASWADGKTVYALALKDDAGNEVLPTPDNIATHKYPMSRPLFVLTNGEPAGEAKVFIDFLLGEQGQALVRKHGYLSLDQLKAK</sequence>
<proteinExistence type="predicted"/>
<name>A0A6J4Q7L4_9BACT</name>